<dbReference type="InterPro" id="IPR000198">
    <property type="entry name" value="RhoGAP_dom"/>
</dbReference>
<dbReference type="PANTHER" id="PTHR45808:SF2">
    <property type="entry name" value="RHO GTPASE-ACTIVATING PROTEIN 68F"/>
    <property type="match status" value="1"/>
</dbReference>
<dbReference type="STRING" id="1328760.A0A165J5V5"/>
<feature type="domain" description="Rho-GAP" evidence="2">
    <location>
        <begin position="1"/>
        <end position="130"/>
    </location>
</feature>
<name>A0A165J5V5_XYLHT</name>
<dbReference type="SUPFAM" id="SSF48350">
    <property type="entry name" value="GTPase activation domain, GAP"/>
    <property type="match status" value="1"/>
</dbReference>
<dbReference type="Pfam" id="PF00620">
    <property type="entry name" value="RhoGAP"/>
    <property type="match status" value="1"/>
</dbReference>
<dbReference type="EMBL" id="KV407455">
    <property type="protein sequence ID" value="KZF25773.1"/>
    <property type="molecule type" value="Genomic_DNA"/>
</dbReference>
<dbReference type="GO" id="GO:0005737">
    <property type="term" value="C:cytoplasm"/>
    <property type="evidence" value="ECO:0007669"/>
    <property type="project" value="TreeGrafter"/>
</dbReference>
<dbReference type="AlphaFoldDB" id="A0A165J5V5"/>
<dbReference type="GO" id="GO:0005096">
    <property type="term" value="F:GTPase activator activity"/>
    <property type="evidence" value="ECO:0007669"/>
    <property type="project" value="TreeGrafter"/>
</dbReference>
<dbReference type="SMART" id="SM00324">
    <property type="entry name" value="RhoGAP"/>
    <property type="match status" value="1"/>
</dbReference>
<reference evidence="3 4" key="1">
    <citation type="journal article" date="2016" name="Fungal Biol.">
        <title>The genome of Xylona heveae provides a window into fungal endophytism.</title>
        <authorList>
            <person name="Gazis R."/>
            <person name="Kuo A."/>
            <person name="Riley R."/>
            <person name="LaButti K."/>
            <person name="Lipzen A."/>
            <person name="Lin J."/>
            <person name="Amirebrahimi M."/>
            <person name="Hesse C.N."/>
            <person name="Spatafora J.W."/>
            <person name="Henrissat B."/>
            <person name="Hainaut M."/>
            <person name="Grigoriev I.V."/>
            <person name="Hibbett D.S."/>
        </authorList>
    </citation>
    <scope>NUCLEOTIDE SEQUENCE [LARGE SCALE GENOMIC DNA]</scope>
    <source>
        <strain evidence="3 4">TC161</strain>
    </source>
</reference>
<dbReference type="CDD" id="cd00159">
    <property type="entry name" value="RhoGAP"/>
    <property type="match status" value="1"/>
</dbReference>
<feature type="compositionally biased region" description="Basic and acidic residues" evidence="1">
    <location>
        <begin position="169"/>
        <end position="192"/>
    </location>
</feature>
<evidence type="ECO:0000313" key="3">
    <source>
        <dbReference type="EMBL" id="KZF25773.1"/>
    </source>
</evidence>
<dbReference type="Proteomes" id="UP000076632">
    <property type="component" value="Unassembled WGS sequence"/>
</dbReference>
<feature type="compositionally biased region" description="Polar residues" evidence="1">
    <location>
        <begin position="209"/>
        <end position="230"/>
    </location>
</feature>
<dbReference type="GO" id="GO:0007264">
    <property type="term" value="P:small GTPase-mediated signal transduction"/>
    <property type="evidence" value="ECO:0007669"/>
    <property type="project" value="TreeGrafter"/>
</dbReference>
<dbReference type="RefSeq" id="XP_018191328.1">
    <property type="nucleotide sequence ID" value="XM_018331983.1"/>
</dbReference>
<sequence length="237" mass="27080">MDGYGVHLAAGLIKLWYRELREPLFPSSSYLELKRIFGNDEESIDQVHLIELLSSNSQWSILPEKSRQILIRHLIPLLSRTAAFQDHNQMSPRNLAICFSATLLRGTDPIEDARMNRVIQRLVEAAVLQWDNGLREACGVRANEFTEALQTPSDDYDYEDPAEEDEDDLKPVEDRDFPKDEQLEGILLRDNDVAEEEEGPRPPLPPRPNQVSLQNQTEARTSSIRSSTAINRDRSTQ</sequence>
<protein>
    <submittedName>
        <fullName evidence="3">Rho GTPase activation protein</fullName>
    </submittedName>
</protein>
<feature type="region of interest" description="Disordered" evidence="1">
    <location>
        <begin position="146"/>
        <end position="237"/>
    </location>
</feature>
<feature type="compositionally biased region" description="Acidic residues" evidence="1">
    <location>
        <begin position="154"/>
        <end position="168"/>
    </location>
</feature>
<dbReference type="InterPro" id="IPR008936">
    <property type="entry name" value="Rho_GTPase_activation_prot"/>
</dbReference>
<evidence type="ECO:0000259" key="2">
    <source>
        <dbReference type="PROSITE" id="PS50238"/>
    </source>
</evidence>
<dbReference type="GeneID" id="28897120"/>
<organism evidence="3 4">
    <name type="scientific">Xylona heveae (strain CBS 132557 / TC161)</name>
    <dbReference type="NCBI Taxonomy" id="1328760"/>
    <lineage>
        <taxon>Eukaryota</taxon>
        <taxon>Fungi</taxon>
        <taxon>Dikarya</taxon>
        <taxon>Ascomycota</taxon>
        <taxon>Pezizomycotina</taxon>
        <taxon>Xylonomycetes</taxon>
        <taxon>Xylonales</taxon>
        <taxon>Xylonaceae</taxon>
        <taxon>Xylona</taxon>
    </lineage>
</organism>
<proteinExistence type="predicted"/>
<evidence type="ECO:0000313" key="4">
    <source>
        <dbReference type="Proteomes" id="UP000076632"/>
    </source>
</evidence>
<dbReference type="Gene3D" id="1.10.555.10">
    <property type="entry name" value="Rho GTPase activation protein"/>
    <property type="match status" value="1"/>
</dbReference>
<dbReference type="InParanoid" id="A0A165J5V5"/>
<dbReference type="PROSITE" id="PS50238">
    <property type="entry name" value="RHOGAP"/>
    <property type="match status" value="1"/>
</dbReference>
<gene>
    <name evidence="3" type="ORF">L228DRAFT_244690</name>
</gene>
<dbReference type="OrthoDB" id="410651at2759"/>
<keyword evidence="4" id="KW-1185">Reference proteome</keyword>
<dbReference type="PANTHER" id="PTHR45808">
    <property type="entry name" value="RHO GTPASE-ACTIVATING PROTEIN 68F"/>
    <property type="match status" value="1"/>
</dbReference>
<evidence type="ECO:0000256" key="1">
    <source>
        <dbReference type="SAM" id="MobiDB-lite"/>
    </source>
</evidence>
<accession>A0A165J5V5</accession>